<dbReference type="EMBL" id="LT629800">
    <property type="protein sequence ID" value="SDU93376.1"/>
    <property type="molecule type" value="Genomic_DNA"/>
</dbReference>
<organism evidence="2 5">
    <name type="scientific">Pseudomonas brenneri</name>
    <dbReference type="NCBI Taxonomy" id="129817"/>
    <lineage>
        <taxon>Bacteria</taxon>
        <taxon>Pseudomonadati</taxon>
        <taxon>Pseudomonadota</taxon>
        <taxon>Gammaproteobacteria</taxon>
        <taxon>Pseudomonadales</taxon>
        <taxon>Pseudomonadaceae</taxon>
        <taxon>Pseudomonas</taxon>
    </lineage>
</organism>
<accession>A0A5B2V427</accession>
<evidence type="ECO:0000313" key="4">
    <source>
        <dbReference type="Proteomes" id="UP000199620"/>
    </source>
</evidence>
<keyword evidence="1" id="KW-0732">Signal</keyword>
<feature type="chain" id="PRO_5023060671" evidence="1">
    <location>
        <begin position="19"/>
        <end position="84"/>
    </location>
</feature>
<dbReference type="AlphaFoldDB" id="A0A5B2V427"/>
<feature type="signal peptide" evidence="1">
    <location>
        <begin position="1"/>
        <end position="18"/>
    </location>
</feature>
<dbReference type="OrthoDB" id="6952585at2"/>
<evidence type="ECO:0000313" key="2">
    <source>
        <dbReference type="EMBL" id="KAA2233656.1"/>
    </source>
</evidence>
<evidence type="ECO:0000313" key="3">
    <source>
        <dbReference type="EMBL" id="SDU93376.1"/>
    </source>
</evidence>
<proteinExistence type="predicted"/>
<dbReference type="Pfam" id="PF10976">
    <property type="entry name" value="DUF2790"/>
    <property type="match status" value="1"/>
</dbReference>
<reference evidence="2 5" key="2">
    <citation type="submission" date="2019-09" db="EMBL/GenBank/DDBJ databases">
        <title>Draft genome sequence of Pseudomonas brenneri CCUG 51514(T).</title>
        <authorList>
            <person name="Tunovic T."/>
            <person name="Pineiro-Iglesias B."/>
            <person name="Unosson C."/>
            <person name="Inganas E."/>
            <person name="Ohlen M."/>
            <person name="Cardew S."/>
            <person name="Jensie-Markopoulos S."/>
            <person name="Salva-Serra F."/>
            <person name="Jaen-Luchoro D."/>
            <person name="Svensson-Stadler L."/>
            <person name="Chun J."/>
            <person name="Moore E."/>
        </authorList>
    </citation>
    <scope>NUCLEOTIDE SEQUENCE [LARGE SCALE GENOMIC DNA]</scope>
    <source>
        <strain evidence="2 5">CCUG 51514</strain>
    </source>
</reference>
<dbReference type="InterPro" id="IPR021245">
    <property type="entry name" value="DUF2790"/>
</dbReference>
<reference evidence="3 4" key="1">
    <citation type="submission" date="2016-10" db="EMBL/GenBank/DDBJ databases">
        <authorList>
            <person name="Varghese N."/>
            <person name="Submissions S."/>
        </authorList>
    </citation>
    <scope>NUCLEOTIDE SEQUENCE [LARGE SCALE GENOMIC DNA]</scope>
    <source>
        <strain evidence="3 4">BS2771</strain>
    </source>
</reference>
<evidence type="ECO:0000313" key="5">
    <source>
        <dbReference type="Proteomes" id="UP000325296"/>
    </source>
</evidence>
<dbReference type="EMBL" id="VUOL01000001">
    <property type="protein sequence ID" value="KAA2233656.1"/>
    <property type="molecule type" value="Genomic_DNA"/>
</dbReference>
<protein>
    <submittedName>
        <fullName evidence="2">DUF2790 domain-containing protein</fullName>
    </submittedName>
</protein>
<keyword evidence="4" id="KW-1185">Reference proteome</keyword>
<name>A0A5B2V427_9PSED</name>
<dbReference type="Proteomes" id="UP000325296">
    <property type="component" value="Unassembled WGS sequence"/>
</dbReference>
<dbReference type="Gene3D" id="2.30.140.50">
    <property type="entry name" value="Protein of unknown function DUF2790"/>
    <property type="match status" value="1"/>
</dbReference>
<dbReference type="Proteomes" id="UP000199620">
    <property type="component" value="Chromosome I"/>
</dbReference>
<evidence type="ECO:0000256" key="1">
    <source>
        <dbReference type="SAM" id="SignalP"/>
    </source>
</evidence>
<sequence length="84" mass="8981">MRYLIVALLSVFSTLALAQGESASSPAVQAYDYSQNLDIAKVVQISTDPSTECGPVKSHMVYLDSQGVSHGLDYVRLSDACLQG</sequence>
<dbReference type="RefSeq" id="WP_090291136.1">
    <property type="nucleotide sequence ID" value="NZ_BMNU01000001.1"/>
</dbReference>
<gene>
    <name evidence="2" type="ORF">F1720_01095</name>
    <name evidence="3" type="ORF">SAMN04490181_1772</name>
</gene>